<evidence type="ECO:0000313" key="2">
    <source>
        <dbReference type="Proteomes" id="UP000789525"/>
    </source>
</evidence>
<comment type="caution">
    <text evidence="1">The sequence shown here is derived from an EMBL/GenBank/DDBJ whole genome shotgun (WGS) entry which is preliminary data.</text>
</comment>
<organism evidence="1 2">
    <name type="scientific">Acaulospora colombiana</name>
    <dbReference type="NCBI Taxonomy" id="27376"/>
    <lineage>
        <taxon>Eukaryota</taxon>
        <taxon>Fungi</taxon>
        <taxon>Fungi incertae sedis</taxon>
        <taxon>Mucoromycota</taxon>
        <taxon>Glomeromycotina</taxon>
        <taxon>Glomeromycetes</taxon>
        <taxon>Diversisporales</taxon>
        <taxon>Acaulosporaceae</taxon>
        <taxon>Acaulospora</taxon>
    </lineage>
</organism>
<keyword evidence="2" id="KW-1185">Reference proteome</keyword>
<feature type="non-terminal residue" evidence="1">
    <location>
        <position position="1"/>
    </location>
</feature>
<dbReference type="EMBL" id="CAJVPT010042801">
    <property type="protein sequence ID" value="CAG8730872.1"/>
    <property type="molecule type" value="Genomic_DNA"/>
</dbReference>
<reference evidence="1" key="1">
    <citation type="submission" date="2021-06" db="EMBL/GenBank/DDBJ databases">
        <authorList>
            <person name="Kallberg Y."/>
            <person name="Tangrot J."/>
            <person name="Rosling A."/>
        </authorList>
    </citation>
    <scope>NUCLEOTIDE SEQUENCE</scope>
    <source>
        <strain evidence="1">CL356</strain>
    </source>
</reference>
<gene>
    <name evidence="1" type="ORF">ACOLOM_LOCUS11627</name>
</gene>
<sequence length="110" mass="11322">QAKNMSEETKKKLSNTVANAAAGFGNRYAWMNTGSTPLPRRPAATASGTGGGPVAFGTGWGSWGTSKAKGRAKGAKGGDKERTIGLRDVLFAVEREKGHGAGRGSARGWS</sequence>
<protein>
    <submittedName>
        <fullName evidence="1">4915_t:CDS:1</fullName>
    </submittedName>
</protein>
<dbReference type="Proteomes" id="UP000789525">
    <property type="component" value="Unassembled WGS sequence"/>
</dbReference>
<evidence type="ECO:0000313" key="1">
    <source>
        <dbReference type="EMBL" id="CAG8730872.1"/>
    </source>
</evidence>
<accession>A0ACA9Q6C0</accession>
<proteinExistence type="predicted"/>
<name>A0ACA9Q6C0_9GLOM</name>